<accession>A0A1B6C5Z0</accession>
<organism evidence="2">
    <name type="scientific">Clastoptera arizonana</name>
    <name type="common">Arizona spittle bug</name>
    <dbReference type="NCBI Taxonomy" id="38151"/>
    <lineage>
        <taxon>Eukaryota</taxon>
        <taxon>Metazoa</taxon>
        <taxon>Ecdysozoa</taxon>
        <taxon>Arthropoda</taxon>
        <taxon>Hexapoda</taxon>
        <taxon>Insecta</taxon>
        <taxon>Pterygota</taxon>
        <taxon>Neoptera</taxon>
        <taxon>Paraneoptera</taxon>
        <taxon>Hemiptera</taxon>
        <taxon>Auchenorrhyncha</taxon>
        <taxon>Cercopoidea</taxon>
        <taxon>Clastopteridae</taxon>
        <taxon>Clastoptera</taxon>
    </lineage>
</organism>
<sequence>SQAYPAVAPVLRPAAFPSPSLYLAPVYGSAPYKPVNFQKELPADVQQQYFQKDLPGDSQQPFSQNGQQFFQKDLPADPQRPSRRQPVLYNLPAQQTVPEVNDQIKNNKPSNDIPDVPPPPLPVRQPSQEESQERRRPAEYPPMPQGALPF</sequence>
<feature type="compositionally biased region" description="Polar residues" evidence="1">
    <location>
        <begin position="92"/>
        <end position="108"/>
    </location>
</feature>
<evidence type="ECO:0000313" key="2">
    <source>
        <dbReference type="EMBL" id="JAS08665.1"/>
    </source>
</evidence>
<feature type="non-terminal residue" evidence="2">
    <location>
        <position position="1"/>
    </location>
</feature>
<dbReference type="EMBL" id="GEDC01028633">
    <property type="protein sequence ID" value="JAS08665.1"/>
    <property type="molecule type" value="Transcribed_RNA"/>
</dbReference>
<evidence type="ECO:0000256" key="1">
    <source>
        <dbReference type="SAM" id="MobiDB-lite"/>
    </source>
</evidence>
<dbReference type="AlphaFoldDB" id="A0A1B6C5Z0"/>
<feature type="region of interest" description="Disordered" evidence="1">
    <location>
        <begin position="50"/>
        <end position="150"/>
    </location>
</feature>
<protein>
    <submittedName>
        <fullName evidence="2">Uncharacterized protein</fullName>
    </submittedName>
</protein>
<name>A0A1B6C5Z0_9HEMI</name>
<feature type="compositionally biased region" description="Polar residues" evidence="1">
    <location>
        <begin position="57"/>
        <end position="70"/>
    </location>
</feature>
<reference evidence="2" key="1">
    <citation type="submission" date="2015-12" db="EMBL/GenBank/DDBJ databases">
        <title>De novo transcriptome assembly of four potential Pierce s Disease insect vectors from Arizona vineyards.</title>
        <authorList>
            <person name="Tassone E.E."/>
        </authorList>
    </citation>
    <scope>NUCLEOTIDE SEQUENCE</scope>
</reference>
<gene>
    <name evidence="2" type="ORF">g.9177</name>
</gene>
<proteinExistence type="predicted"/>